<evidence type="ECO:0000313" key="2">
    <source>
        <dbReference type="EMBL" id="JAP59825.1"/>
    </source>
</evidence>
<dbReference type="AlphaFoldDB" id="A0A0V0J2J3"/>
<accession>A0A0V0J2J3</accession>
<protein>
    <submittedName>
        <fullName evidence="2">Uncharacterized protein</fullName>
    </submittedName>
</protein>
<dbReference type="EMBL" id="GEEE01010504">
    <property type="protein sequence ID" value="JAP52721.1"/>
    <property type="molecule type" value="Transcribed_RNA"/>
</dbReference>
<sequence length="300" mass="32885">MDDFLSSAAAGFYHLPWSLELLEPFQRLIGMILKEPGKENITPLHHGDDAAYVNALATSTVAKSDRRSGPYVGEITMPFIDQSNLLSPTQPTPGPIKCPASRVVNLERAHVENRSLLDAPQVHSSHASPPVRPTIDLRSPENETARACKASDAACIGGSSDYTSSAVQLALLFLPPPTRFQLQLFVERASHIVASVERHILPEITMHYARPTTLAMWFAPRFFPPSQSDKHSAGHALLEFLLSHSRGLDLIRPPSCPLVGEFGSQTPLTYVGKKTVIPPLGGFTSRAHRSSKLELRGYRQ</sequence>
<feature type="region of interest" description="Disordered" evidence="1">
    <location>
        <begin position="118"/>
        <end position="138"/>
    </location>
</feature>
<name>A0A0V0J2J3_SCHSO</name>
<proteinExistence type="predicted"/>
<reference evidence="2" key="1">
    <citation type="submission" date="2016-01" db="EMBL/GenBank/DDBJ databases">
        <title>Reference transcriptome for the parasite Schistocephalus solidus: insights into the molecular evolution of parasitism.</title>
        <authorList>
            <person name="Hebert F.O."/>
            <person name="Grambauer S."/>
            <person name="Barber I."/>
            <person name="Landry C.R."/>
            <person name="Aubin-Horth N."/>
        </authorList>
    </citation>
    <scope>NUCLEOTIDE SEQUENCE</scope>
</reference>
<gene>
    <name evidence="2" type="ORF">TR132398</name>
</gene>
<dbReference type="EMBL" id="GEEE01003400">
    <property type="protein sequence ID" value="JAP59825.1"/>
    <property type="molecule type" value="Transcribed_RNA"/>
</dbReference>
<organism evidence="2">
    <name type="scientific">Schistocephalus solidus</name>
    <name type="common">Tapeworm</name>
    <dbReference type="NCBI Taxonomy" id="70667"/>
    <lineage>
        <taxon>Eukaryota</taxon>
        <taxon>Metazoa</taxon>
        <taxon>Spiralia</taxon>
        <taxon>Lophotrochozoa</taxon>
        <taxon>Platyhelminthes</taxon>
        <taxon>Cestoda</taxon>
        <taxon>Eucestoda</taxon>
        <taxon>Diphyllobothriidea</taxon>
        <taxon>Diphyllobothriidae</taxon>
        <taxon>Schistocephalus</taxon>
    </lineage>
</organism>
<evidence type="ECO:0000256" key="1">
    <source>
        <dbReference type="SAM" id="MobiDB-lite"/>
    </source>
</evidence>